<sequence>MLCSETGDDLPSRNRCPLCPTKCSEDEAILTCSTSTSSHSVWDNGPKLCACPLLGVCNRVPLGDEDILVMATPSLSTATHDQVIEGPITRSRAKKLQQ</sequence>
<protein>
    <submittedName>
        <fullName evidence="1">Uncharacterized protein</fullName>
    </submittedName>
</protein>
<dbReference type="AlphaFoldDB" id="A0A3L6T4R4"/>
<organism evidence="1 2">
    <name type="scientific">Panicum miliaceum</name>
    <name type="common">Proso millet</name>
    <name type="synonym">Broomcorn millet</name>
    <dbReference type="NCBI Taxonomy" id="4540"/>
    <lineage>
        <taxon>Eukaryota</taxon>
        <taxon>Viridiplantae</taxon>
        <taxon>Streptophyta</taxon>
        <taxon>Embryophyta</taxon>
        <taxon>Tracheophyta</taxon>
        <taxon>Spermatophyta</taxon>
        <taxon>Magnoliopsida</taxon>
        <taxon>Liliopsida</taxon>
        <taxon>Poales</taxon>
        <taxon>Poaceae</taxon>
        <taxon>PACMAD clade</taxon>
        <taxon>Panicoideae</taxon>
        <taxon>Panicodae</taxon>
        <taxon>Paniceae</taxon>
        <taxon>Panicinae</taxon>
        <taxon>Panicum</taxon>
        <taxon>Panicum sect. Panicum</taxon>
    </lineage>
</organism>
<dbReference type="EMBL" id="PQIB02000003">
    <property type="protein sequence ID" value="RLN30935.1"/>
    <property type="molecule type" value="Genomic_DNA"/>
</dbReference>
<proteinExistence type="predicted"/>
<keyword evidence="2" id="KW-1185">Reference proteome</keyword>
<gene>
    <name evidence="1" type="ORF">C2845_PM05G19430</name>
</gene>
<evidence type="ECO:0000313" key="2">
    <source>
        <dbReference type="Proteomes" id="UP000275267"/>
    </source>
</evidence>
<dbReference type="Proteomes" id="UP000275267">
    <property type="component" value="Unassembled WGS sequence"/>
</dbReference>
<evidence type="ECO:0000313" key="1">
    <source>
        <dbReference type="EMBL" id="RLN30935.1"/>
    </source>
</evidence>
<accession>A0A3L6T4R4</accession>
<name>A0A3L6T4R4_PANMI</name>
<reference evidence="2" key="1">
    <citation type="journal article" date="2019" name="Nat. Commun.">
        <title>The genome of broomcorn millet.</title>
        <authorList>
            <person name="Zou C."/>
            <person name="Miki D."/>
            <person name="Li D."/>
            <person name="Tang Q."/>
            <person name="Xiao L."/>
            <person name="Rajput S."/>
            <person name="Deng P."/>
            <person name="Jia W."/>
            <person name="Huang R."/>
            <person name="Zhang M."/>
            <person name="Sun Y."/>
            <person name="Hu J."/>
            <person name="Fu X."/>
            <person name="Schnable P.S."/>
            <person name="Li F."/>
            <person name="Zhang H."/>
            <person name="Feng B."/>
            <person name="Zhu X."/>
            <person name="Liu R."/>
            <person name="Schnable J.C."/>
            <person name="Zhu J.-K."/>
            <person name="Zhang H."/>
        </authorList>
    </citation>
    <scope>NUCLEOTIDE SEQUENCE [LARGE SCALE GENOMIC DNA]</scope>
</reference>
<comment type="caution">
    <text evidence="1">The sequence shown here is derived from an EMBL/GenBank/DDBJ whole genome shotgun (WGS) entry which is preliminary data.</text>
</comment>